<gene>
    <name evidence="1" type="ORF">H1016_00610</name>
</gene>
<accession>A0A832XGC4</accession>
<dbReference type="Proteomes" id="UP000646946">
    <property type="component" value="Unassembled WGS sequence"/>
</dbReference>
<dbReference type="EMBL" id="DVAB01000007">
    <property type="protein sequence ID" value="HIK00024.1"/>
    <property type="molecule type" value="Genomic_DNA"/>
</dbReference>
<evidence type="ECO:0000313" key="1">
    <source>
        <dbReference type="EMBL" id="HIK00024.1"/>
    </source>
</evidence>
<dbReference type="AlphaFoldDB" id="A0A832XGC4"/>
<comment type="caution">
    <text evidence="1">The sequence shown here is derived from an EMBL/GenBank/DDBJ whole genome shotgun (WGS) entry which is preliminary data.</text>
</comment>
<proteinExistence type="predicted"/>
<protein>
    <submittedName>
        <fullName evidence="1">Uncharacterized protein</fullName>
    </submittedName>
</protein>
<reference evidence="1 2" key="1">
    <citation type="journal article" name="Nat. Commun.">
        <title>Undinarchaeota illuminate DPANN phylogeny and the impact of gene transfer on archaeal evolution.</title>
        <authorList>
            <person name="Dombrowski N."/>
            <person name="Williams T.A."/>
            <person name="Sun J."/>
            <person name="Woodcroft B.J."/>
            <person name="Lee J.H."/>
            <person name="Minh B.Q."/>
            <person name="Rinke C."/>
            <person name="Spang A."/>
        </authorList>
    </citation>
    <scope>NUCLEOTIDE SEQUENCE [LARGE SCALE GENOMIC DNA]</scope>
    <source>
        <strain evidence="1">MAG_bin1129</strain>
    </source>
</reference>
<evidence type="ECO:0000313" key="2">
    <source>
        <dbReference type="Proteomes" id="UP000646946"/>
    </source>
</evidence>
<name>A0A832XGC4_9ARCH</name>
<sequence length="130" mass="14858">MTKHLTPERWSELLPKLEALFKKQIIVCSIEDEKGIDVETAIIGIITSGSYSDKRNNITLNLSNIQVFQRYPDSRGYRISGREDPVVIIERGTFQKSVLDGKDYFQKGIMVVAPYNTEAFNNIVGYLSRR</sequence>
<organism evidence="1 2">
    <name type="scientific">Candidatus Naiadarchaeum limnaeum</name>
    <dbReference type="NCBI Taxonomy" id="2756139"/>
    <lineage>
        <taxon>Archaea</taxon>
        <taxon>Candidatus Undinarchaeota</taxon>
        <taxon>Candidatus Undinarchaeia</taxon>
        <taxon>Candidatus Naiadarchaeales</taxon>
        <taxon>Candidatus Naiadarchaeaceae</taxon>
        <taxon>Candidatus Naiadarchaeum</taxon>
    </lineage>
</organism>
<keyword evidence="2" id="KW-1185">Reference proteome</keyword>